<dbReference type="GO" id="GO:0006508">
    <property type="term" value="P:proteolysis"/>
    <property type="evidence" value="ECO:0007669"/>
    <property type="project" value="UniProtKB-KW"/>
</dbReference>
<evidence type="ECO:0000259" key="4">
    <source>
        <dbReference type="Pfam" id="PF02897"/>
    </source>
</evidence>
<dbReference type="GO" id="GO:0070012">
    <property type="term" value="F:oligopeptidase activity"/>
    <property type="evidence" value="ECO:0007669"/>
    <property type="project" value="TreeGrafter"/>
</dbReference>
<evidence type="ECO:0000313" key="6">
    <source>
        <dbReference type="Proteomes" id="UP000319836"/>
    </source>
</evidence>
<keyword evidence="2" id="KW-0378">Hydrolase</keyword>
<dbReference type="Proteomes" id="UP000319836">
    <property type="component" value="Unassembled WGS sequence"/>
</dbReference>
<keyword evidence="3" id="KW-0720">Serine protease</keyword>
<proteinExistence type="predicted"/>
<dbReference type="Gene3D" id="3.40.50.1820">
    <property type="entry name" value="alpha/beta hydrolase"/>
    <property type="match status" value="1"/>
</dbReference>
<reference evidence="5 6" key="1">
    <citation type="journal article" date="2019" name="Nat. Microbiol.">
        <title>Mediterranean grassland soil C-N compound turnover is dependent on rainfall and depth, and is mediated by genomically divergent microorganisms.</title>
        <authorList>
            <person name="Diamond S."/>
            <person name="Andeer P.F."/>
            <person name="Li Z."/>
            <person name="Crits-Christoph A."/>
            <person name="Burstein D."/>
            <person name="Anantharaman K."/>
            <person name="Lane K.R."/>
            <person name="Thomas B.C."/>
            <person name="Pan C."/>
            <person name="Northen T.R."/>
            <person name="Banfield J.F."/>
        </authorList>
    </citation>
    <scope>NUCLEOTIDE SEQUENCE [LARGE SCALE GENOMIC DNA]</scope>
    <source>
        <strain evidence="5">WS_10</strain>
    </source>
</reference>
<dbReference type="InterPro" id="IPR051167">
    <property type="entry name" value="Prolyl_oligopep/macrocyclase"/>
</dbReference>
<evidence type="ECO:0000256" key="2">
    <source>
        <dbReference type="ARBA" id="ARBA00022801"/>
    </source>
</evidence>
<dbReference type="SUPFAM" id="SSF53474">
    <property type="entry name" value="alpha/beta-Hydrolases"/>
    <property type="match status" value="1"/>
</dbReference>
<dbReference type="EMBL" id="VBPA01000161">
    <property type="protein sequence ID" value="TMQ71008.1"/>
    <property type="molecule type" value="Genomic_DNA"/>
</dbReference>
<dbReference type="GO" id="GO:0004252">
    <property type="term" value="F:serine-type endopeptidase activity"/>
    <property type="evidence" value="ECO:0007669"/>
    <property type="project" value="InterPro"/>
</dbReference>
<dbReference type="InterPro" id="IPR023302">
    <property type="entry name" value="Pept_S9A_N"/>
</dbReference>
<accession>A0A538U551</accession>
<evidence type="ECO:0000256" key="1">
    <source>
        <dbReference type="ARBA" id="ARBA00022670"/>
    </source>
</evidence>
<dbReference type="PANTHER" id="PTHR42881:SF13">
    <property type="entry name" value="PROLYL ENDOPEPTIDASE"/>
    <property type="match status" value="1"/>
</dbReference>
<dbReference type="GO" id="GO:0005829">
    <property type="term" value="C:cytosol"/>
    <property type="evidence" value="ECO:0007669"/>
    <property type="project" value="TreeGrafter"/>
</dbReference>
<dbReference type="PRINTS" id="PR00862">
    <property type="entry name" value="PROLIGOPTASE"/>
</dbReference>
<dbReference type="AlphaFoldDB" id="A0A538U551"/>
<keyword evidence="1" id="KW-0645">Protease</keyword>
<dbReference type="InterPro" id="IPR029058">
    <property type="entry name" value="AB_hydrolase_fold"/>
</dbReference>
<evidence type="ECO:0000256" key="3">
    <source>
        <dbReference type="ARBA" id="ARBA00022825"/>
    </source>
</evidence>
<dbReference type="Gene3D" id="2.130.10.120">
    <property type="entry name" value="Prolyl oligopeptidase, N-terminal domain"/>
    <property type="match status" value="1"/>
</dbReference>
<comment type="caution">
    <text evidence="5">The sequence shown here is derived from an EMBL/GenBank/DDBJ whole genome shotgun (WGS) entry which is preliminary data.</text>
</comment>
<dbReference type="PANTHER" id="PTHR42881">
    <property type="entry name" value="PROLYL ENDOPEPTIDASE"/>
    <property type="match status" value="1"/>
</dbReference>
<dbReference type="SUPFAM" id="SSF50993">
    <property type="entry name" value="Peptidase/esterase 'gauge' domain"/>
    <property type="match status" value="1"/>
</dbReference>
<gene>
    <name evidence="5" type="ORF">E6K80_06850</name>
</gene>
<protein>
    <submittedName>
        <fullName evidence="5">S9 family peptidase</fullName>
    </submittedName>
</protein>
<organism evidence="5 6">
    <name type="scientific">Eiseniibacteriota bacterium</name>
    <dbReference type="NCBI Taxonomy" id="2212470"/>
    <lineage>
        <taxon>Bacteria</taxon>
        <taxon>Candidatus Eiseniibacteriota</taxon>
    </lineage>
</organism>
<feature type="non-terminal residue" evidence="5">
    <location>
        <position position="546"/>
    </location>
</feature>
<dbReference type="InterPro" id="IPR002470">
    <property type="entry name" value="Peptidase_S9A"/>
</dbReference>
<evidence type="ECO:0000313" key="5">
    <source>
        <dbReference type="EMBL" id="TMQ71008.1"/>
    </source>
</evidence>
<sequence>MIDSEPHPGGPMNLRFHRQALLVAVLMGALLVAPTFAAAPTKAARPAVGSAAGKTAATNAAGAASAQAADDPYLWLEDVTGQKSLDWVAQRNTESKKAITTQPGFGEMQSRFLDILNSTAKIPYVTKIGDAYYNFWKDKEHERGTWRRTTLAEYRKANPAWETVLDLDSLSKADNVLWVWHAAQPLAPENVRCLVRLSKGGADAEVVREFDLRTKSFVTDGFTLPEAKLDVTWENHDAIYVSTDFGPGSMTTSGYARIVKEWKRGTPLSSAATLYECKPEDIGASSGRDDTPGFEKDFVFRSITYYTNQIFLRRAGKLIQIEKPDDAEMGTFRDWILLRLRSDWSAGGKTWPAGALPAGNFEDFLAGKREFQMLFEPGPRKSLDSYVTTKSAVLVNELDNVHNKIYALRFQSGAWTRTPLPGQPELGSLEVAAVDPRESDDYWLTTTDFLTPARLHLGHVGGDPAEKLKEAPAFFDPSRLEVSQHEAVSKDGTRIPYFQVAPKGMKLDGRNPTLLYGYGGFEISELPGYSGTRGAGWMEKGGVFVV</sequence>
<dbReference type="Pfam" id="PF02897">
    <property type="entry name" value="Peptidase_S9_N"/>
    <property type="match status" value="1"/>
</dbReference>
<feature type="domain" description="Peptidase S9A N-terminal" evidence="4">
    <location>
        <begin position="67"/>
        <end position="281"/>
    </location>
</feature>
<name>A0A538U551_UNCEI</name>